<comment type="caution">
    <text evidence="2">The sequence shown here is derived from an EMBL/GenBank/DDBJ whole genome shotgun (WGS) entry which is preliminary data.</text>
</comment>
<protein>
    <recommendedName>
        <fullName evidence="1">Aminoglycoside phosphotransferase domain-containing protein</fullName>
    </recommendedName>
</protein>
<evidence type="ECO:0000313" key="3">
    <source>
        <dbReference type="Proteomes" id="UP000004217"/>
    </source>
</evidence>
<feature type="domain" description="Aminoglycoside phosphotransferase" evidence="1">
    <location>
        <begin position="15"/>
        <end position="151"/>
    </location>
</feature>
<dbReference type="Proteomes" id="UP000004217">
    <property type="component" value="Unassembled WGS sequence"/>
</dbReference>
<reference evidence="2 3" key="1">
    <citation type="submission" date="2011-08" db="EMBL/GenBank/DDBJ databases">
        <authorList>
            <person name="Lin Y."/>
            <person name="Hao X."/>
            <person name="Johnstone L."/>
            <person name="Miller S.J."/>
            <person name="Wei G."/>
            <person name="Rensing C."/>
        </authorList>
    </citation>
    <scope>NUCLEOTIDE SEQUENCE [LARGE SCALE GENOMIC DNA]</scope>
    <source>
        <strain evidence="2 3">K42</strain>
    </source>
</reference>
<gene>
    <name evidence="2" type="ORF">SZN_00565</name>
</gene>
<dbReference type="OrthoDB" id="5490445at2"/>
<dbReference type="Gene3D" id="3.90.1200.10">
    <property type="match status" value="1"/>
</dbReference>
<accession>G2G3R2</accession>
<evidence type="ECO:0000313" key="2">
    <source>
        <dbReference type="EMBL" id="EGX61808.1"/>
    </source>
</evidence>
<dbReference type="InterPro" id="IPR002575">
    <property type="entry name" value="Aminoglycoside_PTrfase"/>
</dbReference>
<dbReference type="RefSeq" id="WP_007490517.1">
    <property type="nucleotide sequence ID" value="NZ_AGBF01000001.1"/>
</dbReference>
<keyword evidence="3" id="KW-1185">Reference proteome</keyword>
<name>G2G3R2_9ACTN</name>
<dbReference type="AlphaFoldDB" id="G2G3R2"/>
<dbReference type="SUPFAM" id="SSF56112">
    <property type="entry name" value="Protein kinase-like (PK-like)"/>
    <property type="match status" value="1"/>
</dbReference>
<dbReference type="EMBL" id="AGBF01000001">
    <property type="protein sequence ID" value="EGX61808.1"/>
    <property type="molecule type" value="Genomic_DNA"/>
</dbReference>
<dbReference type="InterPro" id="IPR011009">
    <property type="entry name" value="Kinase-like_dom_sf"/>
</dbReference>
<organism evidence="2 3">
    <name type="scientific">Streptomyces zinciresistens K42</name>
    <dbReference type="NCBI Taxonomy" id="700597"/>
    <lineage>
        <taxon>Bacteria</taxon>
        <taxon>Bacillati</taxon>
        <taxon>Actinomycetota</taxon>
        <taxon>Actinomycetes</taxon>
        <taxon>Kitasatosporales</taxon>
        <taxon>Streptomycetaceae</taxon>
        <taxon>Streptomyces</taxon>
    </lineage>
</organism>
<proteinExistence type="predicted"/>
<dbReference type="PATRIC" id="fig|700597.3.peg.104"/>
<sequence length="202" mass="22890">MKLRLRTHPPSMWSAYYRQLGEITRSVHTVRGRNFGPVAGPTYRTWSEAITASLDTIAVDLEAAGLDADDVRTVAAAAARHHTVLDETQPRLLTGDLWLPNTLLRNDAREPTITDVHDLDRTWWGDPASDWTIRMIKTKPDQRQEFWESYGRPDQSDAAIWRSTIYEARHLGSVRLERHRLGNRDGVQNTYASMAALSAIVA</sequence>
<evidence type="ECO:0000259" key="1">
    <source>
        <dbReference type="Pfam" id="PF01636"/>
    </source>
</evidence>
<dbReference type="Pfam" id="PF01636">
    <property type="entry name" value="APH"/>
    <property type="match status" value="1"/>
</dbReference>